<keyword evidence="3" id="KW-0378">Hydrolase</keyword>
<dbReference type="GO" id="GO:0010179">
    <property type="term" value="F:IAA-Ala conjugate hydrolase activity"/>
    <property type="evidence" value="ECO:0007669"/>
    <property type="project" value="TreeGrafter"/>
</dbReference>
<name>A0A444XCW8_ARAHY</name>
<dbReference type="Pfam" id="PF07687">
    <property type="entry name" value="M20_dimer"/>
    <property type="match status" value="2"/>
</dbReference>
<evidence type="ECO:0000313" key="8">
    <source>
        <dbReference type="Proteomes" id="UP000289738"/>
    </source>
</evidence>
<sequence length="1075" mass="116903">MGFFNLFLFIIIFHVFVTTPIFSHSNNNNERSSSSISNFLDLAKSPEEMVEWEHKSKVDEKMHACAHDAHTAMLLGAAKILKQHEHQIKGTVVLVFQPAEEGGAGAKKVLEAGVLDKVSAIFGLHLVPTLPLGHVASKPGPFMAGSGTFHATIHGRGGHAAMPHLSIDPVLAASSAVVNLQQLVSREADPLDPQVVTVANFHGDGAFNVIPDSVTIGGTFRAFSPESITRLKERIQQSPEVFDWMVGIRRKIHEYPELSYEEFKTSEVIRAELDKLGISYKHPVAETGVIGYIGTGEPPFVALRADIDGLPIQEMVEWEHKSKVPGKMHACGHDAHTAMVLGAAKILKQHEDQIKGTVVLVFQPAEEGGAGAKRVLESGVLDKVSAIFGLHVAPVRELPVGHVASKAGPLLAGTAMFDATIHGRGGHAAMPHFAIDPVLAASSAVVNLQQLVSREADPLDPQVLTVANFHADGAYNVIPDSVTFGGTIRALLPESIARLKERIHQVITGQAAVHRCTAEVDFHEDKKPLYPATINDDKLHEHFLEVAKKVVGNNNVHGMEPVTVSEDFSFYQEALPGYFFMLGMQSLTGEPLQSLHSPHFTVNEDALPYGAALHASLATTYLLNHDGANKLFALSNLNLHFLFSHTNPFLMGSFNLFCFFNIIFHVFVATPIFSDSNNNEHLSSSISTKFLDLAKSPEVFDWMVGIRRKIHEYPELQYEEYKTSEVIREELDKLGIPYKHPVAETGVIGYIGTGNAPFVALRADIDGLPIQEMVEWEHKSKVDGKMHACGHDAHTAMVLGAAKILKQHEDQIKSGVLDKVSAIFGLHVAPVHELPVGHVASKAGPLMAGSGMFDATIHGKGGHAAMPQFAIDPVLAASSIVVNLQQLVSREADPLDPQVLTVANFHGDGAFNVIPDSVTIGGTFRAFSTKSITCLKKRIHQVITGQAAVHRCTAEVDFHEDKKPLYPATINDDKLHEHFLEVAKKVVGNNNVHGMEPVTVSEDFSFYQEALPGYFFMLGMQSLTGEPLQSLHSPHFTVNEDALPYGAALHASLATTYLLNHDGANKVGGKYHDEL</sequence>
<dbReference type="STRING" id="3818.A0A444XCW8"/>
<proteinExistence type="inferred from homology"/>
<dbReference type="InterPro" id="IPR036264">
    <property type="entry name" value="Bact_exopeptidase_dim_dom"/>
</dbReference>
<dbReference type="InterPro" id="IPR011650">
    <property type="entry name" value="Peptidase_M20_dimer"/>
</dbReference>
<evidence type="ECO:0000313" key="7">
    <source>
        <dbReference type="EMBL" id="RYQ87568.1"/>
    </source>
</evidence>
<feature type="signal peptide" evidence="5">
    <location>
        <begin position="1"/>
        <end position="23"/>
    </location>
</feature>
<comment type="caution">
    <text evidence="7">The sequence shown here is derived from an EMBL/GenBank/DDBJ whole genome shotgun (WGS) entry which is preliminary data.</text>
</comment>
<keyword evidence="2 5" id="KW-0732">Signal</keyword>
<dbReference type="Gene3D" id="3.30.70.360">
    <property type="match status" value="1"/>
</dbReference>
<dbReference type="PANTHER" id="PTHR11014">
    <property type="entry name" value="PEPTIDASE M20 FAMILY MEMBER"/>
    <property type="match status" value="1"/>
</dbReference>
<evidence type="ECO:0000256" key="1">
    <source>
        <dbReference type="ARBA" id="ARBA00006153"/>
    </source>
</evidence>
<dbReference type="InterPro" id="IPR044757">
    <property type="entry name" value="ILR1-like_Hyd"/>
</dbReference>
<dbReference type="SUPFAM" id="SSF53187">
    <property type="entry name" value="Zn-dependent exopeptidases"/>
    <property type="match status" value="3"/>
</dbReference>
<feature type="chain" id="PRO_5019419610" description="Peptidase M20 dimerisation domain-containing protein" evidence="5">
    <location>
        <begin position="24"/>
        <end position="1075"/>
    </location>
</feature>
<comment type="similarity">
    <text evidence="1">Belongs to the peptidase M20 family.</text>
</comment>
<dbReference type="Proteomes" id="UP000289738">
    <property type="component" value="Chromosome B09"/>
</dbReference>
<feature type="domain" description="Peptidase M20 dimerisation" evidence="6">
    <location>
        <begin position="413"/>
        <end position="509"/>
    </location>
</feature>
<feature type="domain" description="Peptidase M20 dimerisation" evidence="6">
    <location>
        <begin position="849"/>
        <end position="945"/>
    </location>
</feature>
<dbReference type="NCBIfam" id="TIGR01891">
    <property type="entry name" value="amidohydrolases"/>
    <property type="match status" value="3"/>
</dbReference>
<organism evidence="7 8">
    <name type="scientific">Arachis hypogaea</name>
    <name type="common">Peanut</name>
    <dbReference type="NCBI Taxonomy" id="3818"/>
    <lineage>
        <taxon>Eukaryota</taxon>
        <taxon>Viridiplantae</taxon>
        <taxon>Streptophyta</taxon>
        <taxon>Embryophyta</taxon>
        <taxon>Tracheophyta</taxon>
        <taxon>Spermatophyta</taxon>
        <taxon>Magnoliopsida</taxon>
        <taxon>eudicotyledons</taxon>
        <taxon>Gunneridae</taxon>
        <taxon>Pentapetalae</taxon>
        <taxon>rosids</taxon>
        <taxon>fabids</taxon>
        <taxon>Fabales</taxon>
        <taxon>Fabaceae</taxon>
        <taxon>Papilionoideae</taxon>
        <taxon>50 kb inversion clade</taxon>
        <taxon>dalbergioids sensu lato</taxon>
        <taxon>Dalbergieae</taxon>
        <taxon>Pterocarpus clade</taxon>
        <taxon>Arachis</taxon>
    </lineage>
</organism>
<protein>
    <recommendedName>
        <fullName evidence="6">Peptidase M20 dimerisation domain-containing protein</fullName>
    </recommendedName>
</protein>
<evidence type="ECO:0000259" key="6">
    <source>
        <dbReference type="Pfam" id="PF07687"/>
    </source>
</evidence>
<keyword evidence="8" id="KW-1185">Reference proteome</keyword>
<evidence type="ECO:0000256" key="4">
    <source>
        <dbReference type="ARBA" id="ARBA00023211"/>
    </source>
</evidence>
<dbReference type="EMBL" id="SDMP01000019">
    <property type="protein sequence ID" value="RYQ87568.1"/>
    <property type="molecule type" value="Genomic_DNA"/>
</dbReference>
<accession>A0A444XCW8</accession>
<dbReference type="GO" id="GO:0005783">
    <property type="term" value="C:endoplasmic reticulum"/>
    <property type="evidence" value="ECO:0007669"/>
    <property type="project" value="TreeGrafter"/>
</dbReference>
<keyword evidence="4" id="KW-0464">Manganese</keyword>
<evidence type="ECO:0000256" key="2">
    <source>
        <dbReference type="ARBA" id="ARBA00022729"/>
    </source>
</evidence>
<gene>
    <name evidence="7" type="ORF">Ahy_B09g095085</name>
</gene>
<dbReference type="AlphaFoldDB" id="A0A444XCW8"/>
<reference evidence="7 8" key="1">
    <citation type="submission" date="2019-01" db="EMBL/GenBank/DDBJ databases">
        <title>Sequencing of cultivated peanut Arachis hypogaea provides insights into genome evolution and oil improvement.</title>
        <authorList>
            <person name="Chen X."/>
        </authorList>
    </citation>
    <scope>NUCLEOTIDE SEQUENCE [LARGE SCALE GENOMIC DNA]</scope>
    <source>
        <strain evidence="8">cv. Fuhuasheng</strain>
        <tissue evidence="7">Leaves</tissue>
    </source>
</reference>
<dbReference type="SUPFAM" id="SSF55031">
    <property type="entry name" value="Bacterial exopeptidase dimerisation domain"/>
    <property type="match status" value="3"/>
</dbReference>
<dbReference type="FunFam" id="3.30.70.360:FF:000001">
    <property type="entry name" value="N-acetyldiaminopimelate deacetylase"/>
    <property type="match status" value="3"/>
</dbReference>
<dbReference type="PANTHER" id="PTHR11014:SF55">
    <property type="entry name" value="IAA-AMINO ACID HYDROLASE ILR1-LIKE 4"/>
    <property type="match status" value="1"/>
</dbReference>
<dbReference type="Gene3D" id="3.40.630.10">
    <property type="entry name" value="Zn peptidases"/>
    <property type="match status" value="5"/>
</dbReference>
<dbReference type="CDD" id="cd08017">
    <property type="entry name" value="M20_IAA_Hyd"/>
    <property type="match status" value="2"/>
</dbReference>
<dbReference type="InterPro" id="IPR002933">
    <property type="entry name" value="Peptidase_M20"/>
</dbReference>
<evidence type="ECO:0000256" key="3">
    <source>
        <dbReference type="ARBA" id="ARBA00022801"/>
    </source>
</evidence>
<dbReference type="Pfam" id="PF01546">
    <property type="entry name" value="Peptidase_M20"/>
    <property type="match status" value="3"/>
</dbReference>
<evidence type="ECO:0000256" key="5">
    <source>
        <dbReference type="SAM" id="SignalP"/>
    </source>
</evidence>
<dbReference type="GO" id="GO:0009850">
    <property type="term" value="P:auxin metabolic process"/>
    <property type="evidence" value="ECO:0007669"/>
    <property type="project" value="InterPro"/>
</dbReference>
<dbReference type="InterPro" id="IPR017439">
    <property type="entry name" value="Amidohydrolase"/>
</dbReference>